<evidence type="ECO:0000313" key="2">
    <source>
        <dbReference type="EMBL" id="TGO17702.1"/>
    </source>
</evidence>
<feature type="compositionally biased region" description="Polar residues" evidence="1">
    <location>
        <begin position="1"/>
        <end position="23"/>
    </location>
</feature>
<feature type="region of interest" description="Disordered" evidence="1">
    <location>
        <begin position="1"/>
        <end position="24"/>
    </location>
</feature>
<reference evidence="2 3" key="1">
    <citation type="submission" date="2017-12" db="EMBL/GenBank/DDBJ databases">
        <title>Comparative genomics of Botrytis spp.</title>
        <authorList>
            <person name="Valero-Jimenez C.A."/>
            <person name="Tapia P."/>
            <person name="Veloso J."/>
            <person name="Silva-Moreno E."/>
            <person name="Staats M."/>
            <person name="Valdes J.H."/>
            <person name="Van Kan J.A.L."/>
        </authorList>
    </citation>
    <scope>NUCLEOTIDE SEQUENCE [LARGE SCALE GENOMIC DNA]</scope>
    <source>
        <strain evidence="2 3">Bt9001</strain>
    </source>
</reference>
<accession>A0A4Z1F3X1</accession>
<gene>
    <name evidence="2" type="ORF">BTUL_0015g00380</name>
</gene>
<organism evidence="2 3">
    <name type="scientific">Botrytis tulipae</name>
    <dbReference type="NCBI Taxonomy" id="87230"/>
    <lineage>
        <taxon>Eukaryota</taxon>
        <taxon>Fungi</taxon>
        <taxon>Dikarya</taxon>
        <taxon>Ascomycota</taxon>
        <taxon>Pezizomycotina</taxon>
        <taxon>Leotiomycetes</taxon>
        <taxon>Helotiales</taxon>
        <taxon>Sclerotiniaceae</taxon>
        <taxon>Botrytis</taxon>
    </lineage>
</organism>
<name>A0A4Z1F3X1_9HELO</name>
<evidence type="ECO:0000256" key="1">
    <source>
        <dbReference type="SAM" id="MobiDB-lite"/>
    </source>
</evidence>
<dbReference type="AlphaFoldDB" id="A0A4Z1F3X1"/>
<protein>
    <submittedName>
        <fullName evidence="2">Uncharacterized protein</fullName>
    </submittedName>
</protein>
<sequence>MFISAKNSQNKLQHYSLPTSRSPGQKIYTSKPLRKNKDFQLYGSHSSSPLKATAVLDAAALLTTNEAEDNAATGVLEARITVLDGMFAVEETCVTIAAADEMASDATIVGLELRTAEDTGMLDVEAIVAMEEEPEALELTPAPP</sequence>
<keyword evidence="3" id="KW-1185">Reference proteome</keyword>
<dbReference type="EMBL" id="PQXH01000015">
    <property type="protein sequence ID" value="TGO17702.1"/>
    <property type="molecule type" value="Genomic_DNA"/>
</dbReference>
<evidence type="ECO:0000313" key="3">
    <source>
        <dbReference type="Proteomes" id="UP000297777"/>
    </source>
</evidence>
<comment type="caution">
    <text evidence="2">The sequence shown here is derived from an EMBL/GenBank/DDBJ whole genome shotgun (WGS) entry which is preliminary data.</text>
</comment>
<proteinExistence type="predicted"/>
<dbReference type="Proteomes" id="UP000297777">
    <property type="component" value="Unassembled WGS sequence"/>
</dbReference>